<evidence type="ECO:0000259" key="9">
    <source>
        <dbReference type="Pfam" id="PF25198"/>
    </source>
</evidence>
<dbReference type="KEGG" id="crw:CROST_042120"/>
<evidence type="ECO:0000256" key="1">
    <source>
        <dbReference type="ARBA" id="ARBA00004635"/>
    </source>
</evidence>
<feature type="domain" description="Spore germination protein N-terminal" evidence="9">
    <location>
        <begin position="24"/>
        <end position="196"/>
    </location>
</feature>
<comment type="similarity">
    <text evidence="2">Belongs to the GerABKC lipoprotein family.</text>
</comment>
<dbReference type="Proteomes" id="UP000190951">
    <property type="component" value="Chromosome"/>
</dbReference>
<organism evidence="10 11">
    <name type="scientific">Clostridium felsineum</name>
    <dbReference type="NCBI Taxonomy" id="36839"/>
    <lineage>
        <taxon>Bacteria</taxon>
        <taxon>Bacillati</taxon>
        <taxon>Bacillota</taxon>
        <taxon>Clostridia</taxon>
        <taxon>Eubacteriales</taxon>
        <taxon>Clostridiaceae</taxon>
        <taxon>Clostridium</taxon>
    </lineage>
</organism>
<keyword evidence="5" id="KW-0472">Membrane</keyword>
<dbReference type="PANTHER" id="PTHR35789:SF1">
    <property type="entry name" value="SPORE GERMINATION PROTEIN B3"/>
    <property type="match status" value="1"/>
</dbReference>
<name>A0A1S8LU30_9CLOT</name>
<keyword evidence="6" id="KW-0564">Palmitate</keyword>
<dbReference type="NCBIfam" id="TIGR02887">
    <property type="entry name" value="spore_ger_x_C"/>
    <property type="match status" value="1"/>
</dbReference>
<gene>
    <name evidence="10" type="primary">gerBC_1</name>
    <name evidence="10" type="ORF">CROST_042120</name>
</gene>
<dbReference type="GO" id="GO:0016020">
    <property type="term" value="C:membrane"/>
    <property type="evidence" value="ECO:0007669"/>
    <property type="project" value="UniProtKB-SubCell"/>
</dbReference>
<dbReference type="STRING" id="84029.CROST_29840"/>
<reference evidence="10 11" key="1">
    <citation type="submission" date="2022-04" db="EMBL/GenBank/DDBJ databases">
        <title>Genome sequence of C. roseum typestrain.</title>
        <authorList>
            <person name="Poehlein A."/>
            <person name="Schoch T."/>
            <person name="Duerre P."/>
            <person name="Daniel R."/>
        </authorList>
    </citation>
    <scope>NUCLEOTIDE SEQUENCE [LARGE SCALE GENOMIC DNA]</scope>
    <source>
        <strain evidence="10 11">DSM 7320</strain>
    </source>
</reference>
<keyword evidence="3" id="KW-0309">Germination</keyword>
<evidence type="ECO:0000313" key="10">
    <source>
        <dbReference type="EMBL" id="URZ13446.1"/>
    </source>
</evidence>
<evidence type="ECO:0000256" key="2">
    <source>
        <dbReference type="ARBA" id="ARBA00007886"/>
    </source>
</evidence>
<evidence type="ECO:0000256" key="3">
    <source>
        <dbReference type="ARBA" id="ARBA00022544"/>
    </source>
</evidence>
<evidence type="ECO:0000256" key="4">
    <source>
        <dbReference type="ARBA" id="ARBA00022729"/>
    </source>
</evidence>
<dbReference type="Pfam" id="PF05504">
    <property type="entry name" value="Spore_GerAC"/>
    <property type="match status" value="1"/>
</dbReference>
<dbReference type="Gene3D" id="6.20.190.10">
    <property type="entry name" value="Nutrient germinant receptor protein C, domain 1"/>
    <property type="match status" value="1"/>
</dbReference>
<dbReference type="InterPro" id="IPR046953">
    <property type="entry name" value="Spore_GerAC-like_C"/>
</dbReference>
<proteinExistence type="inferred from homology"/>
<evidence type="ECO:0000256" key="5">
    <source>
        <dbReference type="ARBA" id="ARBA00023136"/>
    </source>
</evidence>
<accession>A0A1S8LU30</accession>
<dbReference type="EMBL" id="CP096983">
    <property type="protein sequence ID" value="URZ13446.1"/>
    <property type="molecule type" value="Genomic_DNA"/>
</dbReference>
<dbReference type="GO" id="GO:0009847">
    <property type="term" value="P:spore germination"/>
    <property type="evidence" value="ECO:0007669"/>
    <property type="project" value="InterPro"/>
</dbReference>
<evidence type="ECO:0000259" key="8">
    <source>
        <dbReference type="Pfam" id="PF05504"/>
    </source>
</evidence>
<dbReference type="Gene3D" id="3.30.300.210">
    <property type="entry name" value="Nutrient germinant receptor protein C, domain 3"/>
    <property type="match status" value="1"/>
</dbReference>
<evidence type="ECO:0000256" key="7">
    <source>
        <dbReference type="ARBA" id="ARBA00023288"/>
    </source>
</evidence>
<keyword evidence="11" id="KW-1185">Reference proteome</keyword>
<evidence type="ECO:0000313" key="11">
    <source>
        <dbReference type="Proteomes" id="UP000190951"/>
    </source>
</evidence>
<feature type="domain" description="Spore germination GerAC-like C-terminal" evidence="8">
    <location>
        <begin position="212"/>
        <end position="344"/>
    </location>
</feature>
<dbReference type="InterPro" id="IPR038501">
    <property type="entry name" value="Spore_GerAC_C_sf"/>
</dbReference>
<dbReference type="InterPro" id="IPR057336">
    <property type="entry name" value="GerAC_N"/>
</dbReference>
<keyword evidence="4" id="KW-0732">Signal</keyword>
<sequence>MKKIISLFLILCIVPLSGCARIKTQLNELSLVLSSGIDLSEDGRYLYTVQVLNTQGSPKSNGGNKTQSASINIFTSEGYTITEAFNNASIISGKPLFFSHSRMVVVGERLAKHGLSDMMDKLFRHYNIRPDGLLFVTKGTAKDIVSTYTPDQGIPAEKLKSMSMQQRDTGYSISYSRLDFIEQITNKSHAASIGLINLRPDQKFSNRFDLYGAGVFKKNKLVGYLDASETRGLQWVNGKIINGSVRVSLPNGKMVVFDILNSKSNIKPIINGNDLTMEINIKEESLISETNDNINLMKHYKQMNKLAAFESDAIKREVSSTLAASQNSLKTDIFGLGDEIYAKSLNIGKLLKIIGIKYILM</sequence>
<dbReference type="PANTHER" id="PTHR35789">
    <property type="entry name" value="SPORE GERMINATION PROTEIN B3"/>
    <property type="match status" value="1"/>
</dbReference>
<keyword evidence="7" id="KW-0449">Lipoprotein</keyword>
<dbReference type="InterPro" id="IPR008844">
    <property type="entry name" value="Spore_GerAC-like"/>
</dbReference>
<comment type="subcellular location">
    <subcellularLocation>
        <location evidence="1">Membrane</location>
        <topology evidence="1">Lipid-anchor</topology>
    </subcellularLocation>
</comment>
<evidence type="ECO:0000256" key="6">
    <source>
        <dbReference type="ARBA" id="ARBA00023139"/>
    </source>
</evidence>
<dbReference type="AlphaFoldDB" id="A0A1S8LU30"/>
<dbReference type="Pfam" id="PF25198">
    <property type="entry name" value="Spore_GerAC_N"/>
    <property type="match status" value="1"/>
</dbReference>
<protein>
    <submittedName>
        <fullName evidence="10">Spore germination protein B3</fullName>
    </submittedName>
</protein>